<keyword evidence="3" id="KW-1185">Reference proteome</keyword>
<evidence type="ECO:0000313" key="2">
    <source>
        <dbReference type="EMBL" id="KAF3075666.1"/>
    </source>
</evidence>
<dbReference type="AlphaFoldDB" id="A0A9P4XKD0"/>
<feature type="region of interest" description="Disordered" evidence="1">
    <location>
        <begin position="52"/>
        <end position="71"/>
    </location>
</feature>
<organism evidence="2 3">
    <name type="scientific">Trichoderma lentiforme</name>
    <dbReference type="NCBI Taxonomy" id="1567552"/>
    <lineage>
        <taxon>Eukaryota</taxon>
        <taxon>Fungi</taxon>
        <taxon>Dikarya</taxon>
        <taxon>Ascomycota</taxon>
        <taxon>Pezizomycotina</taxon>
        <taxon>Sordariomycetes</taxon>
        <taxon>Hypocreomycetidae</taxon>
        <taxon>Hypocreales</taxon>
        <taxon>Hypocreaceae</taxon>
        <taxon>Trichoderma</taxon>
    </lineage>
</organism>
<name>A0A9P4XKD0_9HYPO</name>
<proteinExistence type="predicted"/>
<feature type="region of interest" description="Disordered" evidence="1">
    <location>
        <begin position="89"/>
        <end position="110"/>
    </location>
</feature>
<protein>
    <submittedName>
        <fullName evidence="2">Uncharacterized protein</fullName>
    </submittedName>
</protein>
<reference evidence="2 3" key="1">
    <citation type="submission" date="2018-06" db="EMBL/GenBank/DDBJ databases">
        <title>Genome analysis of cellulolytic fungus Trichoderma lentiforme CFAM-422.</title>
        <authorList>
            <person name="Steindorff A.S."/>
            <person name="Formighieri E.F."/>
            <person name="Midorikawa G.E.O."/>
            <person name="Tamietti M.S."/>
            <person name="Ramos E.Z."/>
            <person name="Silva A.S."/>
            <person name="Bon E.P.S."/>
            <person name="Mendes T.D."/>
            <person name="Damaso M.C.T."/>
            <person name="Favaro L.C.L."/>
        </authorList>
    </citation>
    <scope>NUCLEOTIDE SEQUENCE [LARGE SCALE GENOMIC DNA]</scope>
    <source>
        <strain evidence="2 3">CFAM-422</strain>
    </source>
</reference>
<comment type="caution">
    <text evidence="2">The sequence shown here is derived from an EMBL/GenBank/DDBJ whole genome shotgun (WGS) entry which is preliminary data.</text>
</comment>
<accession>A0A9P4XKD0</accession>
<evidence type="ECO:0000256" key="1">
    <source>
        <dbReference type="SAM" id="MobiDB-lite"/>
    </source>
</evidence>
<evidence type="ECO:0000313" key="3">
    <source>
        <dbReference type="Proteomes" id="UP000801864"/>
    </source>
</evidence>
<gene>
    <name evidence="2" type="ORF">CFAM422_001936</name>
</gene>
<dbReference type="Proteomes" id="UP000801864">
    <property type="component" value="Unassembled WGS sequence"/>
</dbReference>
<sequence length="136" mass="15427">MEDARPKAYATRFFHARIHNRDLLQAKDKRKSYDYEQQLLYKIKAAGRASVDKSHMRMAKEREGEAKRGEAELQVRAPIDLRALPGAKLVDGGERSTDLDDGQGSRQRIGSSTGCEDFVFVKLLLGFDIQLLYDPI</sequence>
<dbReference type="EMBL" id="QLNT01000003">
    <property type="protein sequence ID" value="KAF3075666.1"/>
    <property type="molecule type" value="Genomic_DNA"/>
</dbReference>